<evidence type="ECO:0000313" key="3">
    <source>
        <dbReference type="Proteomes" id="UP000692954"/>
    </source>
</evidence>
<feature type="transmembrane region" description="Helical" evidence="1">
    <location>
        <begin position="67"/>
        <end position="91"/>
    </location>
</feature>
<dbReference type="EMBL" id="CAJJDN010000009">
    <property type="protein sequence ID" value="CAD8055071.1"/>
    <property type="molecule type" value="Genomic_DNA"/>
</dbReference>
<evidence type="ECO:0000256" key="1">
    <source>
        <dbReference type="SAM" id="Phobius"/>
    </source>
</evidence>
<evidence type="ECO:0000313" key="2">
    <source>
        <dbReference type="EMBL" id="CAD8055071.1"/>
    </source>
</evidence>
<comment type="caution">
    <text evidence="2">The sequence shown here is derived from an EMBL/GenBank/DDBJ whole genome shotgun (WGS) entry which is preliminary data.</text>
</comment>
<accession>A0A8S1KL09</accession>
<keyword evidence="1" id="KW-0472">Membrane</keyword>
<proteinExistence type="predicted"/>
<dbReference type="Proteomes" id="UP000692954">
    <property type="component" value="Unassembled WGS sequence"/>
</dbReference>
<gene>
    <name evidence="2" type="ORF">PSON_ATCC_30995.1.T0090046</name>
</gene>
<reference evidence="2" key="1">
    <citation type="submission" date="2021-01" db="EMBL/GenBank/DDBJ databases">
        <authorList>
            <consortium name="Genoscope - CEA"/>
            <person name="William W."/>
        </authorList>
    </citation>
    <scope>NUCLEOTIDE SEQUENCE</scope>
</reference>
<keyword evidence="1" id="KW-1133">Transmembrane helix</keyword>
<protein>
    <submittedName>
        <fullName evidence="2">Uncharacterized protein</fullName>
    </submittedName>
</protein>
<keyword evidence="3" id="KW-1185">Reference proteome</keyword>
<dbReference type="AlphaFoldDB" id="A0A8S1KL09"/>
<sequence>MANALANDALIQQEIDQQVIQNPKLSFAQKKLLRKSILKASVANAPKNSSFQTILSVSNTMVGSSLLVIPVLFQQSGILSALIVALIFDLFTIDGSQQT</sequence>
<organism evidence="2 3">
    <name type="scientific">Paramecium sonneborni</name>
    <dbReference type="NCBI Taxonomy" id="65129"/>
    <lineage>
        <taxon>Eukaryota</taxon>
        <taxon>Sar</taxon>
        <taxon>Alveolata</taxon>
        <taxon>Ciliophora</taxon>
        <taxon>Intramacronucleata</taxon>
        <taxon>Oligohymenophorea</taxon>
        <taxon>Peniculida</taxon>
        <taxon>Parameciidae</taxon>
        <taxon>Paramecium</taxon>
    </lineage>
</organism>
<keyword evidence="1" id="KW-0812">Transmembrane</keyword>
<name>A0A8S1KL09_9CILI</name>